<protein>
    <submittedName>
        <fullName evidence="6">MarR family transcriptional regulator</fullName>
    </submittedName>
</protein>
<dbReference type="OrthoDB" id="3296622at2"/>
<dbReference type="Proteomes" id="UP000004474">
    <property type="component" value="Unassembled WGS sequence"/>
</dbReference>
<dbReference type="STRING" id="1210046.B277_10159"/>
<dbReference type="RefSeq" id="WP_007927717.1">
    <property type="nucleotide sequence ID" value="NZ_ALWX01000043.1"/>
</dbReference>
<evidence type="ECO:0000256" key="1">
    <source>
        <dbReference type="ARBA" id="ARBA00023015"/>
    </source>
</evidence>
<organism evidence="6 7">
    <name type="scientific">Janibacter hoylei PVAS-1</name>
    <dbReference type="NCBI Taxonomy" id="1210046"/>
    <lineage>
        <taxon>Bacteria</taxon>
        <taxon>Bacillati</taxon>
        <taxon>Actinomycetota</taxon>
        <taxon>Actinomycetes</taxon>
        <taxon>Micrococcales</taxon>
        <taxon>Intrasporangiaceae</taxon>
        <taxon>Janibacter</taxon>
    </lineage>
</organism>
<feature type="region of interest" description="Disordered" evidence="4">
    <location>
        <begin position="162"/>
        <end position="213"/>
    </location>
</feature>
<evidence type="ECO:0000256" key="3">
    <source>
        <dbReference type="ARBA" id="ARBA00023163"/>
    </source>
</evidence>
<sequence>MTDRDPISAAHDQWVAHGWGNAADGMALMTSVVRAQQLVHERVESVLRPHDLTFARFEILRLLAFSRRREMPMSRLGSLLQVHATSVTSAVARLEKQGLVERRQSPDDGRVVLASLTTKGAQLVESATHDLNEQVFTSPGLTEAEVRQATALLSSFAPRTGMTWTETRLRDGRRRPPQGAGRDGRRRPPQGAGRAGGGLLRERGRAGAGMVSQ</sequence>
<dbReference type="GO" id="GO:0006950">
    <property type="term" value="P:response to stress"/>
    <property type="evidence" value="ECO:0007669"/>
    <property type="project" value="TreeGrafter"/>
</dbReference>
<dbReference type="PROSITE" id="PS01117">
    <property type="entry name" value="HTH_MARR_1"/>
    <property type="match status" value="1"/>
</dbReference>
<keyword evidence="1" id="KW-0805">Transcription regulation</keyword>
<dbReference type="PRINTS" id="PR00598">
    <property type="entry name" value="HTHMARR"/>
</dbReference>
<name>K1DX27_9MICO</name>
<keyword evidence="3" id="KW-0804">Transcription</keyword>
<dbReference type="GO" id="GO:0003700">
    <property type="term" value="F:DNA-binding transcription factor activity"/>
    <property type="evidence" value="ECO:0007669"/>
    <property type="project" value="InterPro"/>
</dbReference>
<reference evidence="6 7" key="1">
    <citation type="journal article" date="2012" name="J. Bacteriol.">
        <title>Genome Sequence of Janibacter hoylei MTCC8307, Isolated from the Stratospheric Air.</title>
        <authorList>
            <person name="Pawar S.P."/>
            <person name="Dhotre D.P."/>
            <person name="Shetty S.A."/>
            <person name="Chowdhury S.P."/>
            <person name="Chaudhari B.L."/>
            <person name="Shouche Y.S."/>
        </authorList>
    </citation>
    <scope>NUCLEOTIDE SEQUENCE [LARGE SCALE GENOMIC DNA]</scope>
    <source>
        <strain evidence="6 7">PVAS-1</strain>
    </source>
</reference>
<dbReference type="eggNOG" id="COG1846">
    <property type="taxonomic scope" value="Bacteria"/>
</dbReference>
<comment type="caution">
    <text evidence="6">The sequence shown here is derived from an EMBL/GenBank/DDBJ whole genome shotgun (WGS) entry which is preliminary data.</text>
</comment>
<dbReference type="InterPro" id="IPR023187">
    <property type="entry name" value="Tscrpt_reg_MarR-type_CS"/>
</dbReference>
<dbReference type="InterPro" id="IPR036388">
    <property type="entry name" value="WH-like_DNA-bd_sf"/>
</dbReference>
<dbReference type="InterPro" id="IPR000835">
    <property type="entry name" value="HTH_MarR-typ"/>
</dbReference>
<accession>K1DX27</accession>
<dbReference type="Gene3D" id="1.10.10.10">
    <property type="entry name" value="Winged helix-like DNA-binding domain superfamily/Winged helix DNA-binding domain"/>
    <property type="match status" value="1"/>
</dbReference>
<dbReference type="EMBL" id="ALWX01000043">
    <property type="protein sequence ID" value="EKA60944.1"/>
    <property type="molecule type" value="Genomic_DNA"/>
</dbReference>
<evidence type="ECO:0000256" key="4">
    <source>
        <dbReference type="SAM" id="MobiDB-lite"/>
    </source>
</evidence>
<gene>
    <name evidence="6" type="ORF">B277_10159</name>
</gene>
<dbReference type="SMART" id="SM00347">
    <property type="entry name" value="HTH_MARR"/>
    <property type="match status" value="1"/>
</dbReference>
<dbReference type="InterPro" id="IPR036390">
    <property type="entry name" value="WH_DNA-bd_sf"/>
</dbReference>
<dbReference type="AlphaFoldDB" id="K1DX27"/>
<dbReference type="PANTHER" id="PTHR33164:SF101">
    <property type="entry name" value="TRANSCRIPTIONAL REPRESSOR MPRA"/>
    <property type="match status" value="1"/>
</dbReference>
<dbReference type="Pfam" id="PF01047">
    <property type="entry name" value="MarR"/>
    <property type="match status" value="1"/>
</dbReference>
<evidence type="ECO:0000256" key="2">
    <source>
        <dbReference type="ARBA" id="ARBA00023125"/>
    </source>
</evidence>
<evidence type="ECO:0000313" key="7">
    <source>
        <dbReference type="Proteomes" id="UP000004474"/>
    </source>
</evidence>
<proteinExistence type="predicted"/>
<dbReference type="SUPFAM" id="SSF46785">
    <property type="entry name" value="Winged helix' DNA-binding domain"/>
    <property type="match status" value="1"/>
</dbReference>
<dbReference type="PROSITE" id="PS50995">
    <property type="entry name" value="HTH_MARR_2"/>
    <property type="match status" value="1"/>
</dbReference>
<dbReference type="InterPro" id="IPR039422">
    <property type="entry name" value="MarR/SlyA-like"/>
</dbReference>
<evidence type="ECO:0000259" key="5">
    <source>
        <dbReference type="PROSITE" id="PS50995"/>
    </source>
</evidence>
<dbReference type="GO" id="GO:0003677">
    <property type="term" value="F:DNA binding"/>
    <property type="evidence" value="ECO:0007669"/>
    <property type="project" value="UniProtKB-KW"/>
</dbReference>
<feature type="domain" description="HTH marR-type" evidence="5">
    <location>
        <begin position="25"/>
        <end position="158"/>
    </location>
</feature>
<evidence type="ECO:0000313" key="6">
    <source>
        <dbReference type="EMBL" id="EKA60944.1"/>
    </source>
</evidence>
<dbReference type="PATRIC" id="fig|1210046.3.peg.1947"/>
<keyword evidence="2" id="KW-0238">DNA-binding</keyword>
<dbReference type="PANTHER" id="PTHR33164">
    <property type="entry name" value="TRANSCRIPTIONAL REGULATOR, MARR FAMILY"/>
    <property type="match status" value="1"/>
</dbReference>